<reference evidence="7" key="1">
    <citation type="journal article" date="2019" name="Int. J. Syst. Evol. Microbiol.">
        <title>The Global Catalogue of Microorganisms (GCM) 10K type strain sequencing project: providing services to taxonomists for standard genome sequencing and annotation.</title>
        <authorList>
            <consortium name="The Broad Institute Genomics Platform"/>
            <consortium name="The Broad Institute Genome Sequencing Center for Infectious Disease"/>
            <person name="Wu L."/>
            <person name="Ma J."/>
        </authorList>
    </citation>
    <scope>NUCLEOTIDE SEQUENCE [LARGE SCALE GENOMIC DNA]</scope>
    <source>
        <strain evidence="7">CCUG 63369</strain>
    </source>
</reference>
<evidence type="ECO:0000256" key="1">
    <source>
        <dbReference type="ARBA" id="ARBA00007825"/>
    </source>
</evidence>
<name>A0ABW3BI50_9ACTN</name>
<dbReference type="CDD" id="cd03463">
    <property type="entry name" value="3_4-PCD_alpha"/>
    <property type="match status" value="1"/>
</dbReference>
<dbReference type="GO" id="GO:0018578">
    <property type="term" value="F:protocatechuate 3,4-dioxygenase activity"/>
    <property type="evidence" value="ECO:0007669"/>
    <property type="project" value="UniProtKB-EC"/>
</dbReference>
<dbReference type="InterPro" id="IPR015889">
    <property type="entry name" value="Intradiol_dOase_core"/>
</dbReference>
<comment type="similarity">
    <text evidence="1">Belongs to the intradiol ring-cleavage dioxygenase family.</text>
</comment>
<dbReference type="PANTHER" id="PTHR33711">
    <property type="entry name" value="DIOXYGENASE, PUTATIVE (AFU_ORTHOLOGUE AFUA_2G02910)-RELATED"/>
    <property type="match status" value="1"/>
</dbReference>
<evidence type="ECO:0000313" key="6">
    <source>
        <dbReference type="EMBL" id="MFD0802735.1"/>
    </source>
</evidence>
<comment type="caution">
    <text evidence="6">The sequence shown here is derived from an EMBL/GenBank/DDBJ whole genome shotgun (WGS) entry which is preliminary data.</text>
</comment>
<proteinExistence type="inferred from homology"/>
<evidence type="ECO:0000313" key="7">
    <source>
        <dbReference type="Proteomes" id="UP001596956"/>
    </source>
</evidence>
<dbReference type="NCBIfam" id="TIGR02423">
    <property type="entry name" value="protocat_alph"/>
    <property type="match status" value="1"/>
</dbReference>
<dbReference type="InterPro" id="IPR050770">
    <property type="entry name" value="Intradiol_RC_Dioxygenase"/>
</dbReference>
<protein>
    <submittedName>
        <fullName evidence="6">Protocatechuate 3,4-dioxygenase subunit alpha</fullName>
        <ecNumber evidence="6">1.13.11.3</ecNumber>
    </submittedName>
</protein>
<dbReference type="EMBL" id="JBHTHR010000576">
    <property type="protein sequence ID" value="MFD0802735.1"/>
    <property type="molecule type" value="Genomic_DNA"/>
</dbReference>
<sequence length="187" mass="20386">MSTGETTPSQTVGPYLHIGLPWPDGPYVLAEGAEGGFWIRGALYDGAGEPVADGLIETWQADPEGRFDHPDDPRGARSWPDFRGFGRCETDTGGRFGIRTLKPGPVPGTGQAMQAPHIDVSVFARGMLHRTVTRIYFPEETEANAADPVLSAVPERDRATLIARPAEDGYRFDIRLQGADETVFFNI</sequence>
<dbReference type="InterPro" id="IPR000627">
    <property type="entry name" value="Intradiol_dOase_C"/>
</dbReference>
<evidence type="ECO:0000256" key="3">
    <source>
        <dbReference type="ARBA" id="ARBA00023002"/>
    </source>
</evidence>
<feature type="compositionally biased region" description="Basic and acidic residues" evidence="4">
    <location>
        <begin position="63"/>
        <end position="75"/>
    </location>
</feature>
<organism evidence="6 7">
    <name type="scientific">Streptomonospora algeriensis</name>
    <dbReference type="NCBI Taxonomy" id="995084"/>
    <lineage>
        <taxon>Bacteria</taxon>
        <taxon>Bacillati</taxon>
        <taxon>Actinomycetota</taxon>
        <taxon>Actinomycetes</taxon>
        <taxon>Streptosporangiales</taxon>
        <taxon>Nocardiopsidaceae</taxon>
        <taxon>Streptomonospora</taxon>
    </lineage>
</organism>
<dbReference type="EC" id="1.13.11.3" evidence="6"/>
<evidence type="ECO:0000259" key="5">
    <source>
        <dbReference type="Pfam" id="PF00775"/>
    </source>
</evidence>
<dbReference type="Proteomes" id="UP001596956">
    <property type="component" value="Unassembled WGS sequence"/>
</dbReference>
<keyword evidence="7" id="KW-1185">Reference proteome</keyword>
<feature type="region of interest" description="Disordered" evidence="4">
    <location>
        <begin position="63"/>
        <end position="90"/>
    </location>
</feature>
<dbReference type="Gene3D" id="2.60.130.10">
    <property type="entry name" value="Aromatic compound dioxygenase"/>
    <property type="match status" value="1"/>
</dbReference>
<keyword evidence="2" id="KW-0223">Dioxygenase</keyword>
<evidence type="ECO:0000256" key="4">
    <source>
        <dbReference type="SAM" id="MobiDB-lite"/>
    </source>
</evidence>
<evidence type="ECO:0000256" key="2">
    <source>
        <dbReference type="ARBA" id="ARBA00022964"/>
    </source>
</evidence>
<dbReference type="SUPFAM" id="SSF49482">
    <property type="entry name" value="Aromatic compound dioxygenase"/>
    <property type="match status" value="1"/>
</dbReference>
<dbReference type="Pfam" id="PF00775">
    <property type="entry name" value="Dioxygenase_C"/>
    <property type="match status" value="1"/>
</dbReference>
<gene>
    <name evidence="6" type="primary">pcaG</name>
    <name evidence="6" type="ORF">ACFQZU_15600</name>
</gene>
<keyword evidence="3 6" id="KW-0560">Oxidoreductase</keyword>
<feature type="domain" description="Intradiol ring-cleavage dioxygenases" evidence="5">
    <location>
        <begin position="38"/>
        <end position="178"/>
    </location>
</feature>
<dbReference type="PANTHER" id="PTHR33711:SF9">
    <property type="entry name" value="PROTOCATECHUATE 3,4-DIOXYGENASE ALPHA CHAIN"/>
    <property type="match status" value="1"/>
</dbReference>
<accession>A0ABW3BI50</accession>
<dbReference type="InterPro" id="IPR012786">
    <property type="entry name" value="Protocat_dOase_a"/>
</dbReference>